<proteinExistence type="predicted"/>
<reference evidence="1 2" key="1">
    <citation type="journal article" date="2022" name="bioRxiv">
        <title>Genomics of Preaxostyla Flagellates Illuminates Evolutionary Transitions and the Path Towards Mitochondrial Loss.</title>
        <authorList>
            <person name="Novak L.V.F."/>
            <person name="Treitli S.C."/>
            <person name="Pyrih J."/>
            <person name="Halakuc P."/>
            <person name="Pipaliya S.V."/>
            <person name="Vacek V."/>
            <person name="Brzon O."/>
            <person name="Soukal P."/>
            <person name="Eme L."/>
            <person name="Dacks J.B."/>
            <person name="Karnkowska A."/>
            <person name="Elias M."/>
            <person name="Hampl V."/>
        </authorList>
    </citation>
    <scope>NUCLEOTIDE SEQUENCE [LARGE SCALE GENOMIC DNA]</scope>
    <source>
        <strain evidence="1">NAU3</strain>
        <tissue evidence="1">Gut</tissue>
    </source>
</reference>
<evidence type="ECO:0000313" key="2">
    <source>
        <dbReference type="Proteomes" id="UP001281761"/>
    </source>
</evidence>
<keyword evidence="2" id="KW-1185">Reference proteome</keyword>
<name>A0ABQ9XDR1_9EUKA</name>
<dbReference type="Proteomes" id="UP001281761">
    <property type="component" value="Unassembled WGS sequence"/>
</dbReference>
<accession>A0ABQ9XDR1</accession>
<organism evidence="1 2">
    <name type="scientific">Blattamonas nauphoetae</name>
    <dbReference type="NCBI Taxonomy" id="2049346"/>
    <lineage>
        <taxon>Eukaryota</taxon>
        <taxon>Metamonada</taxon>
        <taxon>Preaxostyla</taxon>
        <taxon>Oxymonadida</taxon>
        <taxon>Blattamonas</taxon>
    </lineage>
</organism>
<gene>
    <name evidence="1" type="ORF">BLNAU_15229</name>
</gene>
<protein>
    <submittedName>
        <fullName evidence="1">Uncharacterized protein</fullName>
    </submittedName>
</protein>
<sequence length="301" mass="35116">MVKSQRALDGSMETKAVRFLKYVIPWDEESAEGFLSDLASFSDDFSTDFVQSVGVLISLPSKTITGATVEMLDCLIMWSSFKVCYPLFQADLMHQLIITLNPQSLSFTEAVEIHTSLFNIFRKSIYLATPRRLTQLEIEDGYEQQSVLETVLKQVLVTSETYTNHLCVNRFSISNSNLSFEFMRLLVCLLRVCLYHQPTMNFILHMPVFLTIPSCLSFLEKDDSIWNFLHEMIYSQRVWNDQDGEVRQMWKTVHRMLRMEGIEDVMEEKLQNDENEYLGRWIVDESIQWNNLLGMNLPKQE</sequence>
<evidence type="ECO:0000313" key="1">
    <source>
        <dbReference type="EMBL" id="KAK2949834.1"/>
    </source>
</evidence>
<dbReference type="EMBL" id="JARBJD010000148">
    <property type="protein sequence ID" value="KAK2949834.1"/>
    <property type="molecule type" value="Genomic_DNA"/>
</dbReference>
<comment type="caution">
    <text evidence="1">The sequence shown here is derived from an EMBL/GenBank/DDBJ whole genome shotgun (WGS) entry which is preliminary data.</text>
</comment>